<organism evidence="2 3">
    <name type="scientific">Armillaria tabescens</name>
    <name type="common">Ringless honey mushroom</name>
    <name type="synonym">Agaricus tabescens</name>
    <dbReference type="NCBI Taxonomy" id="1929756"/>
    <lineage>
        <taxon>Eukaryota</taxon>
        <taxon>Fungi</taxon>
        <taxon>Dikarya</taxon>
        <taxon>Basidiomycota</taxon>
        <taxon>Agaricomycotina</taxon>
        <taxon>Agaricomycetes</taxon>
        <taxon>Agaricomycetidae</taxon>
        <taxon>Agaricales</taxon>
        <taxon>Marasmiineae</taxon>
        <taxon>Physalacriaceae</taxon>
        <taxon>Desarmillaria</taxon>
    </lineage>
</organism>
<comment type="caution">
    <text evidence="2">The sequence shown here is derived from an EMBL/GenBank/DDBJ whole genome shotgun (WGS) entry which is preliminary data.</text>
</comment>
<dbReference type="GO" id="GO:0005739">
    <property type="term" value="C:mitochondrion"/>
    <property type="evidence" value="ECO:0007669"/>
    <property type="project" value="GOC"/>
</dbReference>
<protein>
    <submittedName>
        <fullName evidence="2">Uncharacterized protein</fullName>
    </submittedName>
</protein>
<dbReference type="GeneID" id="85359997"/>
<proteinExistence type="predicted"/>
<sequence>MSSTTSTSSTPTARPLHHSLPQPADSPKRRIPVTPALLRSIFASSRTPNEERSISRIAFFRLQTKTNGAIVTLKKCVQQASRHVSYFKKSYDFRSYRIALSRYRYIIIVDCLFSIDFNTSKMINTRVSKPFLWVYAPDDDKRIPESSNYNFTIFIFVARASPVLGPWRWVLIWLA</sequence>
<dbReference type="GO" id="GO:0007008">
    <property type="term" value="P:outer mitochondrial membrane organization"/>
    <property type="evidence" value="ECO:0007669"/>
    <property type="project" value="InterPro"/>
</dbReference>
<dbReference type="AlphaFoldDB" id="A0AA39TRT0"/>
<feature type="compositionally biased region" description="Low complexity" evidence="1">
    <location>
        <begin position="1"/>
        <end position="12"/>
    </location>
</feature>
<gene>
    <name evidence="2" type="ORF">EV420DRAFT_1635448</name>
</gene>
<feature type="region of interest" description="Disordered" evidence="1">
    <location>
        <begin position="1"/>
        <end position="30"/>
    </location>
</feature>
<accession>A0AA39TRT0</accession>
<dbReference type="RefSeq" id="XP_060338467.1">
    <property type="nucleotide sequence ID" value="XM_060476449.1"/>
</dbReference>
<evidence type="ECO:0000256" key="1">
    <source>
        <dbReference type="SAM" id="MobiDB-lite"/>
    </source>
</evidence>
<dbReference type="EMBL" id="JAUEPS010000002">
    <property type="protein sequence ID" value="KAK0468192.1"/>
    <property type="molecule type" value="Genomic_DNA"/>
</dbReference>
<reference evidence="2" key="1">
    <citation type="submission" date="2023-06" db="EMBL/GenBank/DDBJ databases">
        <authorList>
            <consortium name="Lawrence Berkeley National Laboratory"/>
            <person name="Ahrendt S."/>
            <person name="Sahu N."/>
            <person name="Indic B."/>
            <person name="Wong-Bajracharya J."/>
            <person name="Merenyi Z."/>
            <person name="Ke H.-M."/>
            <person name="Monk M."/>
            <person name="Kocsube S."/>
            <person name="Drula E."/>
            <person name="Lipzen A."/>
            <person name="Balint B."/>
            <person name="Henrissat B."/>
            <person name="Andreopoulos B."/>
            <person name="Martin F.M."/>
            <person name="Harder C.B."/>
            <person name="Rigling D."/>
            <person name="Ford K.L."/>
            <person name="Foster G.D."/>
            <person name="Pangilinan J."/>
            <person name="Papanicolaou A."/>
            <person name="Barry K."/>
            <person name="LaButti K."/>
            <person name="Viragh M."/>
            <person name="Koriabine M."/>
            <person name="Yan M."/>
            <person name="Riley R."/>
            <person name="Champramary S."/>
            <person name="Plett K.L."/>
            <person name="Tsai I.J."/>
            <person name="Slot J."/>
            <person name="Sipos G."/>
            <person name="Plett J."/>
            <person name="Nagy L.G."/>
            <person name="Grigoriev I.V."/>
        </authorList>
    </citation>
    <scope>NUCLEOTIDE SEQUENCE</scope>
    <source>
        <strain evidence="2">CCBAS 213</strain>
    </source>
</reference>
<dbReference type="Pfam" id="PF17237">
    <property type="entry name" value="Emr1"/>
    <property type="match status" value="1"/>
</dbReference>
<dbReference type="InterPro" id="IPR035195">
    <property type="entry name" value="Emr1"/>
</dbReference>
<keyword evidence="3" id="KW-1185">Reference proteome</keyword>
<name>A0AA39TRT0_ARMTA</name>
<evidence type="ECO:0000313" key="2">
    <source>
        <dbReference type="EMBL" id="KAK0468192.1"/>
    </source>
</evidence>
<dbReference type="Proteomes" id="UP001175211">
    <property type="component" value="Unassembled WGS sequence"/>
</dbReference>
<evidence type="ECO:0000313" key="3">
    <source>
        <dbReference type="Proteomes" id="UP001175211"/>
    </source>
</evidence>